<dbReference type="EMBL" id="DVLC01000012">
    <property type="protein sequence ID" value="HIT46358.1"/>
    <property type="molecule type" value="Genomic_DNA"/>
</dbReference>
<evidence type="ECO:0008006" key="3">
    <source>
        <dbReference type="Google" id="ProtNLM"/>
    </source>
</evidence>
<dbReference type="InterPro" id="IPR011044">
    <property type="entry name" value="Quino_amine_DH_bsu"/>
</dbReference>
<evidence type="ECO:0000313" key="1">
    <source>
        <dbReference type="EMBL" id="HIT46358.1"/>
    </source>
</evidence>
<gene>
    <name evidence="1" type="ORF">IAC35_00705</name>
</gene>
<comment type="caution">
    <text evidence="1">The sequence shown here is derived from an EMBL/GenBank/DDBJ whole genome shotgun (WGS) entry which is preliminary data.</text>
</comment>
<dbReference type="PROSITE" id="PS51257">
    <property type="entry name" value="PROKAR_LIPOPROTEIN"/>
    <property type="match status" value="1"/>
</dbReference>
<sequence>MKIGLILCALTAIATSGCRSNRQEAFDFAGFRRLEPHVIENDLLVGRPSRPMILDSLLIYTDKFKGKLITVLNLNTGSYQRVLSSGRGPGEMMMIRRISYDSKDKTIRLFDNNANRLTTFSATRSFSDLFSVSSIEDVIDFSYDNVPFEMAPFGDGYIANGNFDGRQFSLLDGDGRSTGYFGVYPGNNDDAGSGDAFFMKNQTLMAVKPDQSRFAAAGYSNDQLVFYKAEKSGVPQKTREYFTFDADVETMTHEYGVRVINKPETVSAYMCLYPTDKYLYASYKGRTIEEMMNPDIEKVNYILKFDWDGKFIEGYVVGNIDDFAVDETAGRLYAFVYEDGDNILTAYDL</sequence>
<dbReference type="SUPFAM" id="SSF50969">
    <property type="entry name" value="YVTN repeat-like/Quinoprotein amine dehydrogenase"/>
    <property type="match status" value="1"/>
</dbReference>
<dbReference type="Proteomes" id="UP000886881">
    <property type="component" value="Unassembled WGS sequence"/>
</dbReference>
<dbReference type="Pfam" id="PF15869">
    <property type="entry name" value="TolB_like"/>
    <property type="match status" value="1"/>
</dbReference>
<accession>A0A9D1KGY5</accession>
<organism evidence="1 2">
    <name type="scientific">Candidatus Cryptobacteroides merdipullorum</name>
    <dbReference type="NCBI Taxonomy" id="2840771"/>
    <lineage>
        <taxon>Bacteria</taxon>
        <taxon>Pseudomonadati</taxon>
        <taxon>Bacteroidota</taxon>
        <taxon>Bacteroidia</taxon>
        <taxon>Bacteroidales</taxon>
        <taxon>Candidatus Cryptobacteroides</taxon>
    </lineage>
</organism>
<evidence type="ECO:0000313" key="2">
    <source>
        <dbReference type="Proteomes" id="UP000886881"/>
    </source>
</evidence>
<reference evidence="1" key="2">
    <citation type="journal article" date="2021" name="PeerJ">
        <title>Extensive microbial diversity within the chicken gut microbiome revealed by metagenomics and culture.</title>
        <authorList>
            <person name="Gilroy R."/>
            <person name="Ravi A."/>
            <person name="Getino M."/>
            <person name="Pursley I."/>
            <person name="Horton D.L."/>
            <person name="Alikhan N.F."/>
            <person name="Baker D."/>
            <person name="Gharbi K."/>
            <person name="Hall N."/>
            <person name="Watson M."/>
            <person name="Adriaenssens E.M."/>
            <person name="Foster-Nyarko E."/>
            <person name="Jarju S."/>
            <person name="Secka A."/>
            <person name="Antonio M."/>
            <person name="Oren A."/>
            <person name="Chaudhuri R.R."/>
            <person name="La Ragione R."/>
            <person name="Hildebrand F."/>
            <person name="Pallen M.J."/>
        </authorList>
    </citation>
    <scope>NUCLEOTIDE SEQUENCE</scope>
    <source>
        <strain evidence="1">ChiHecec2B26-709</strain>
    </source>
</reference>
<dbReference type="AlphaFoldDB" id="A0A9D1KGY5"/>
<reference evidence="1" key="1">
    <citation type="submission" date="2020-10" db="EMBL/GenBank/DDBJ databases">
        <authorList>
            <person name="Gilroy R."/>
        </authorList>
    </citation>
    <scope>NUCLEOTIDE SEQUENCE</scope>
    <source>
        <strain evidence="1">ChiHecec2B26-709</strain>
    </source>
</reference>
<name>A0A9D1KGY5_9BACT</name>
<protein>
    <recommendedName>
        <fullName evidence="3">6-bladed beta-propeller</fullName>
    </recommendedName>
</protein>
<proteinExistence type="predicted"/>